<keyword evidence="4" id="KW-1185">Reference proteome</keyword>
<feature type="region of interest" description="Disordered" evidence="1">
    <location>
        <begin position="242"/>
        <end position="268"/>
    </location>
</feature>
<dbReference type="Gene3D" id="1.10.260.40">
    <property type="entry name" value="lambda repressor-like DNA-binding domains"/>
    <property type="match status" value="1"/>
</dbReference>
<dbReference type="AlphaFoldDB" id="A0A852UZX2"/>
<reference evidence="3 4" key="1">
    <citation type="submission" date="2020-07" db="EMBL/GenBank/DDBJ databases">
        <title>Sequencing the genomes of 1000 actinobacteria strains.</title>
        <authorList>
            <person name="Klenk H.-P."/>
        </authorList>
    </citation>
    <scope>NUCLEOTIDE SEQUENCE [LARGE SCALE GENOMIC DNA]</scope>
    <source>
        <strain evidence="3 4">DSM 45763</strain>
    </source>
</reference>
<sequence length="268" mass="28925">MDFPQTLRAARRGRHLSQLDLALRAGTTQRHLSFMESGRSRPGRTMVVRLGESMELPLRERNELLTAAGYAPVYPRTPLDDPALTHVRAALGHILTGHLPYPAVVVDADHELVLANDAFGLLTEGVAEHLLRPPVNVLRLSLHPQGLAPRIVNLAQWARHILDRVPPGDLREELSGYVPHAEPGHDHVGFAVPVRLRSAHGELRLTTTITTFATALDVTVAELKLEAFLPADAATAAVLAGGSRAADHGDGPGTARRPAVTRGTGSRR</sequence>
<dbReference type="Pfam" id="PF01381">
    <property type="entry name" value="HTH_3"/>
    <property type="match status" value="1"/>
</dbReference>
<dbReference type="SMART" id="SM00530">
    <property type="entry name" value="HTH_XRE"/>
    <property type="match status" value="1"/>
</dbReference>
<protein>
    <submittedName>
        <fullName evidence="3">Transcriptional regulator with XRE-family HTH domain</fullName>
    </submittedName>
</protein>
<proteinExistence type="predicted"/>
<dbReference type="PROSITE" id="PS50943">
    <property type="entry name" value="HTH_CROC1"/>
    <property type="match status" value="1"/>
</dbReference>
<dbReference type="Pfam" id="PF17765">
    <property type="entry name" value="MLTR_LBD"/>
    <property type="match status" value="1"/>
</dbReference>
<dbReference type="EMBL" id="JACCCO010000001">
    <property type="protein sequence ID" value="NYF40998.1"/>
    <property type="molecule type" value="Genomic_DNA"/>
</dbReference>
<dbReference type="Proteomes" id="UP000576393">
    <property type="component" value="Unassembled WGS sequence"/>
</dbReference>
<dbReference type="CDD" id="cd00093">
    <property type="entry name" value="HTH_XRE"/>
    <property type="match status" value="1"/>
</dbReference>
<evidence type="ECO:0000313" key="3">
    <source>
        <dbReference type="EMBL" id="NYF40998.1"/>
    </source>
</evidence>
<dbReference type="SUPFAM" id="SSF47413">
    <property type="entry name" value="lambda repressor-like DNA-binding domains"/>
    <property type="match status" value="1"/>
</dbReference>
<gene>
    <name evidence="3" type="ORF">HDA43_003157</name>
</gene>
<accession>A0A852UZX2</accession>
<dbReference type="PANTHER" id="PTHR35010">
    <property type="entry name" value="BLL4672 PROTEIN-RELATED"/>
    <property type="match status" value="1"/>
</dbReference>
<organism evidence="3 4">
    <name type="scientific">Streptosporangium sandarakinum</name>
    <dbReference type="NCBI Taxonomy" id="1260955"/>
    <lineage>
        <taxon>Bacteria</taxon>
        <taxon>Bacillati</taxon>
        <taxon>Actinomycetota</taxon>
        <taxon>Actinomycetes</taxon>
        <taxon>Streptosporangiales</taxon>
        <taxon>Streptosporangiaceae</taxon>
        <taxon>Streptosporangium</taxon>
    </lineage>
</organism>
<evidence type="ECO:0000256" key="1">
    <source>
        <dbReference type="SAM" id="MobiDB-lite"/>
    </source>
</evidence>
<dbReference type="InterPro" id="IPR001387">
    <property type="entry name" value="Cro/C1-type_HTH"/>
</dbReference>
<dbReference type="RefSeq" id="WP_179821390.1">
    <property type="nucleotide sequence ID" value="NZ_JACCCO010000001.1"/>
</dbReference>
<evidence type="ECO:0000313" key="4">
    <source>
        <dbReference type="Proteomes" id="UP000576393"/>
    </source>
</evidence>
<feature type="domain" description="HTH cro/C1-type" evidence="2">
    <location>
        <begin position="7"/>
        <end position="61"/>
    </location>
</feature>
<dbReference type="PANTHER" id="PTHR35010:SF4">
    <property type="entry name" value="BLL5781 PROTEIN"/>
    <property type="match status" value="1"/>
</dbReference>
<comment type="caution">
    <text evidence="3">The sequence shown here is derived from an EMBL/GenBank/DDBJ whole genome shotgun (WGS) entry which is preliminary data.</text>
</comment>
<evidence type="ECO:0000259" key="2">
    <source>
        <dbReference type="PROSITE" id="PS50943"/>
    </source>
</evidence>
<dbReference type="InterPro" id="IPR010982">
    <property type="entry name" value="Lambda_DNA-bd_dom_sf"/>
</dbReference>
<name>A0A852UZX2_9ACTN</name>
<dbReference type="GO" id="GO:0003677">
    <property type="term" value="F:DNA binding"/>
    <property type="evidence" value="ECO:0007669"/>
    <property type="project" value="InterPro"/>
</dbReference>
<dbReference type="InterPro" id="IPR041413">
    <property type="entry name" value="MLTR_LBD"/>
</dbReference>